<dbReference type="InterPro" id="IPR007719">
    <property type="entry name" value="PCS_N"/>
</dbReference>
<dbReference type="EC" id="2.3.2.15" evidence="1"/>
<dbReference type="PROSITE" id="PS51443">
    <property type="entry name" value="PCS"/>
    <property type="match status" value="1"/>
</dbReference>
<dbReference type="GO" id="GO:0046938">
    <property type="term" value="P:phytochelatin biosynthetic process"/>
    <property type="evidence" value="ECO:0007669"/>
    <property type="project" value="InterPro"/>
</dbReference>
<sequence length="228" mass="24434">MRRTRGPGGIGLGGIVLGAAAGLVGLAAAGALVAARHAVPTEAIARAVIREPAALERAWRLPAASAFGGWVTWQSNPSLCGPASLANVLRSLGEPAGTEAAVLAGTGRCWSGFCILGLTLEELAEIARARTRRSVSVLRDLTAEQFRAHLRLSNRADRRYIVNFRRAEIFGAGAGHHAPIGGYLEPDDLVLVLDVNERYRPWLIERSRLYAAMNTLDGDRRRGLLLIE</sequence>
<evidence type="ECO:0000313" key="7">
    <source>
        <dbReference type="EMBL" id="KAB1074470.1"/>
    </source>
</evidence>
<dbReference type="Pfam" id="PF05023">
    <property type="entry name" value="Phytochelatin"/>
    <property type="match status" value="1"/>
</dbReference>
<name>A0A6N6MX52_9HYPH</name>
<dbReference type="InterPro" id="IPR040409">
    <property type="entry name" value="PCS-like"/>
</dbReference>
<dbReference type="InterPro" id="IPR038765">
    <property type="entry name" value="Papain-like_cys_pep_sf"/>
</dbReference>
<dbReference type="GO" id="GO:0016756">
    <property type="term" value="F:glutathione gamma-glutamylcysteinyltransferase activity"/>
    <property type="evidence" value="ECO:0007669"/>
    <property type="project" value="UniProtKB-EC"/>
</dbReference>
<keyword evidence="4" id="KW-0479">Metal-binding</keyword>
<dbReference type="EMBL" id="VZZJ01000005">
    <property type="protein sequence ID" value="KAB1074470.1"/>
    <property type="molecule type" value="Genomic_DNA"/>
</dbReference>
<evidence type="ECO:0000256" key="1">
    <source>
        <dbReference type="ARBA" id="ARBA00012468"/>
    </source>
</evidence>
<keyword evidence="3" id="KW-0808">Transferase</keyword>
<proteinExistence type="predicted"/>
<dbReference type="PANTHER" id="PTHR33447">
    <property type="entry name" value="GLUTATHIONE GAMMA-GLUTAMYLCYSTEINYLTRANSFERASE"/>
    <property type="match status" value="1"/>
</dbReference>
<reference evidence="7 8" key="1">
    <citation type="submission" date="2019-09" db="EMBL/GenBank/DDBJ databases">
        <title>YIM 132548 draft genome.</title>
        <authorList>
            <person name="Jiang L."/>
        </authorList>
    </citation>
    <scope>NUCLEOTIDE SEQUENCE [LARGE SCALE GENOMIC DNA]</scope>
    <source>
        <strain evidence="7 8">YIM 132548</strain>
    </source>
</reference>
<dbReference type="RefSeq" id="WP_150962865.1">
    <property type="nucleotide sequence ID" value="NZ_VZZJ01000005.1"/>
</dbReference>
<dbReference type="AlphaFoldDB" id="A0A6N6MX52"/>
<evidence type="ECO:0000259" key="6">
    <source>
        <dbReference type="PROSITE" id="PS51443"/>
    </source>
</evidence>
<protein>
    <recommendedName>
        <fullName evidence="1">glutathione gamma-glutamylcysteinyltransferase</fullName>
        <ecNumber evidence="1">2.3.2.15</ecNumber>
    </recommendedName>
</protein>
<evidence type="ECO:0000256" key="5">
    <source>
        <dbReference type="SAM" id="Phobius"/>
    </source>
</evidence>
<feature type="transmembrane region" description="Helical" evidence="5">
    <location>
        <begin position="12"/>
        <end position="35"/>
    </location>
</feature>
<keyword evidence="8" id="KW-1185">Reference proteome</keyword>
<evidence type="ECO:0000256" key="2">
    <source>
        <dbReference type="ARBA" id="ARBA00022539"/>
    </source>
</evidence>
<accession>A0A6N6MX52</accession>
<evidence type="ECO:0000256" key="4">
    <source>
        <dbReference type="ARBA" id="ARBA00022723"/>
    </source>
</evidence>
<keyword evidence="5" id="KW-1133">Transmembrane helix</keyword>
<dbReference type="InterPro" id="IPR038156">
    <property type="entry name" value="PCS_N_sf"/>
</dbReference>
<keyword evidence="5" id="KW-0472">Membrane</keyword>
<keyword evidence="5" id="KW-0812">Transmembrane</keyword>
<evidence type="ECO:0000256" key="3">
    <source>
        <dbReference type="ARBA" id="ARBA00022679"/>
    </source>
</evidence>
<feature type="domain" description="Peptidase C83" evidence="6">
    <location>
        <begin position="1"/>
        <end position="228"/>
    </location>
</feature>
<dbReference type="GO" id="GO:0046872">
    <property type="term" value="F:metal ion binding"/>
    <property type="evidence" value="ECO:0007669"/>
    <property type="project" value="UniProtKB-KW"/>
</dbReference>
<dbReference type="GO" id="GO:0010038">
    <property type="term" value="P:response to metal ion"/>
    <property type="evidence" value="ECO:0007669"/>
    <property type="project" value="InterPro"/>
</dbReference>
<dbReference type="Proteomes" id="UP000441523">
    <property type="component" value="Unassembled WGS sequence"/>
</dbReference>
<dbReference type="SUPFAM" id="SSF54001">
    <property type="entry name" value="Cysteine proteinases"/>
    <property type="match status" value="1"/>
</dbReference>
<evidence type="ECO:0000313" key="8">
    <source>
        <dbReference type="Proteomes" id="UP000441523"/>
    </source>
</evidence>
<gene>
    <name evidence="7" type="ORF">F6X51_08930</name>
</gene>
<comment type="caution">
    <text evidence="7">The sequence shown here is derived from an EMBL/GenBank/DDBJ whole genome shotgun (WGS) entry which is preliminary data.</text>
</comment>
<dbReference type="Gene3D" id="3.90.70.30">
    <property type="entry name" value="Phytochelatin synthase, N-terminal domain"/>
    <property type="match status" value="1"/>
</dbReference>
<organism evidence="7 8">
    <name type="scientific">Methylobacterium planeticum</name>
    <dbReference type="NCBI Taxonomy" id="2615211"/>
    <lineage>
        <taxon>Bacteria</taxon>
        <taxon>Pseudomonadati</taxon>
        <taxon>Pseudomonadota</taxon>
        <taxon>Alphaproteobacteria</taxon>
        <taxon>Hyphomicrobiales</taxon>
        <taxon>Methylobacteriaceae</taxon>
        <taxon>Methylobacterium</taxon>
    </lineage>
</organism>
<keyword evidence="2" id="KW-0104">Cadmium</keyword>